<sequence>MGPRLVRESGLGEEEDLIDHLDETEITGPRSFRFR</sequence>
<protein>
    <submittedName>
        <fullName evidence="2">Uncharacterized protein</fullName>
    </submittedName>
</protein>
<accession>A0A1I4CXX4</accession>
<proteinExistence type="predicted"/>
<name>A0A1I4CXX4_9ACTN</name>
<evidence type="ECO:0000256" key="1">
    <source>
        <dbReference type="SAM" id="MobiDB-lite"/>
    </source>
</evidence>
<gene>
    <name evidence="2" type="ORF">SAMN05216275_13838</name>
</gene>
<evidence type="ECO:0000313" key="2">
    <source>
        <dbReference type="EMBL" id="SFK86154.1"/>
    </source>
</evidence>
<evidence type="ECO:0000313" key="3">
    <source>
        <dbReference type="Proteomes" id="UP000199111"/>
    </source>
</evidence>
<dbReference type="AlphaFoldDB" id="A0A1I4CXX4"/>
<keyword evidence="3" id="KW-1185">Reference proteome</keyword>
<dbReference type="EMBL" id="FOQY01000038">
    <property type="protein sequence ID" value="SFK86154.1"/>
    <property type="molecule type" value="Genomic_DNA"/>
</dbReference>
<dbReference type="Proteomes" id="UP000199111">
    <property type="component" value="Unassembled WGS sequence"/>
</dbReference>
<reference evidence="3" key="1">
    <citation type="submission" date="2016-10" db="EMBL/GenBank/DDBJ databases">
        <authorList>
            <person name="Varghese N."/>
            <person name="Submissions S."/>
        </authorList>
    </citation>
    <scope>NUCLEOTIDE SEQUENCE [LARGE SCALE GENOMIC DNA]</scope>
    <source>
        <strain evidence="3">CGMCC 4.2126</strain>
    </source>
</reference>
<feature type="region of interest" description="Disordered" evidence="1">
    <location>
        <begin position="1"/>
        <end position="23"/>
    </location>
</feature>
<organism evidence="2 3">
    <name type="scientific">Streptosporangium canum</name>
    <dbReference type="NCBI Taxonomy" id="324952"/>
    <lineage>
        <taxon>Bacteria</taxon>
        <taxon>Bacillati</taxon>
        <taxon>Actinomycetota</taxon>
        <taxon>Actinomycetes</taxon>
        <taxon>Streptosporangiales</taxon>
        <taxon>Streptosporangiaceae</taxon>
        <taxon>Streptosporangium</taxon>
    </lineage>
</organism>